<organism evidence="1 2">
    <name type="scientific">Aspergillus sclerotialis</name>
    <dbReference type="NCBI Taxonomy" id="2070753"/>
    <lineage>
        <taxon>Eukaryota</taxon>
        <taxon>Fungi</taxon>
        <taxon>Dikarya</taxon>
        <taxon>Ascomycota</taxon>
        <taxon>Pezizomycotina</taxon>
        <taxon>Eurotiomycetes</taxon>
        <taxon>Eurotiomycetidae</taxon>
        <taxon>Eurotiales</taxon>
        <taxon>Aspergillaceae</taxon>
        <taxon>Aspergillus</taxon>
        <taxon>Aspergillus subgen. Polypaecilum</taxon>
    </lineage>
</organism>
<accession>A0A3A2ZPE5</accession>
<name>A0A3A2ZPE5_9EURO</name>
<dbReference type="AlphaFoldDB" id="A0A3A2ZPE5"/>
<gene>
    <name evidence="1" type="ORF">PHISCL_02836</name>
</gene>
<protein>
    <submittedName>
        <fullName evidence="1">Uncharacterized protein</fullName>
    </submittedName>
</protein>
<proteinExistence type="predicted"/>
<reference evidence="2" key="1">
    <citation type="submission" date="2017-02" db="EMBL/GenBank/DDBJ databases">
        <authorList>
            <person name="Tafer H."/>
            <person name="Lopandic K."/>
        </authorList>
    </citation>
    <scope>NUCLEOTIDE SEQUENCE [LARGE SCALE GENOMIC DNA]</scope>
    <source>
        <strain evidence="2">CBS 366.77</strain>
    </source>
</reference>
<evidence type="ECO:0000313" key="2">
    <source>
        <dbReference type="Proteomes" id="UP000266188"/>
    </source>
</evidence>
<dbReference type="Proteomes" id="UP000266188">
    <property type="component" value="Unassembled WGS sequence"/>
</dbReference>
<keyword evidence="2" id="KW-1185">Reference proteome</keyword>
<comment type="caution">
    <text evidence="1">The sequence shown here is derived from an EMBL/GenBank/DDBJ whole genome shotgun (WGS) entry which is preliminary data.</text>
</comment>
<evidence type="ECO:0000313" key="1">
    <source>
        <dbReference type="EMBL" id="RJE24816.1"/>
    </source>
</evidence>
<sequence>MAARSMRSWSGSGGISHLNMPELPEQASFVHKFDVADRQSFSISMFRELQPEYYEKPRGTRNRETWSQWQISASP</sequence>
<dbReference type="EMBL" id="MVGC01000067">
    <property type="protein sequence ID" value="RJE24816.1"/>
    <property type="molecule type" value="Genomic_DNA"/>
</dbReference>